<comment type="caution">
    <text evidence="1">The sequence shown here is derived from an EMBL/GenBank/DDBJ whole genome shotgun (WGS) entry which is preliminary data.</text>
</comment>
<protein>
    <submittedName>
        <fullName evidence="1">Uncharacterized protein</fullName>
    </submittedName>
</protein>
<keyword evidence="2" id="KW-1185">Reference proteome</keyword>
<gene>
    <name evidence="1" type="ORF">M595_1219</name>
</gene>
<dbReference type="EMBL" id="AUZM01000008">
    <property type="protein sequence ID" value="ERT08699.1"/>
    <property type="molecule type" value="Genomic_DNA"/>
</dbReference>
<dbReference type="AlphaFoldDB" id="U7QL60"/>
<reference evidence="1 2" key="1">
    <citation type="journal article" date="2013" name="Front. Microbiol.">
        <title>Comparative genomic analyses of the cyanobacterium, Lyngbya aestuarii BL J, a powerful hydrogen producer.</title>
        <authorList>
            <person name="Kothari A."/>
            <person name="Vaughn M."/>
            <person name="Garcia-Pichel F."/>
        </authorList>
    </citation>
    <scope>NUCLEOTIDE SEQUENCE [LARGE SCALE GENOMIC DNA]</scope>
    <source>
        <strain evidence="1 2">BL J</strain>
    </source>
</reference>
<evidence type="ECO:0000313" key="1">
    <source>
        <dbReference type="EMBL" id="ERT08699.1"/>
    </source>
</evidence>
<proteinExistence type="predicted"/>
<dbReference type="Proteomes" id="UP000017127">
    <property type="component" value="Unassembled WGS sequence"/>
</dbReference>
<name>U7QL60_9CYAN</name>
<sequence length="71" mass="8550">MNNSEQKWAELGQLMRDLGLSIDDVMFTLKKHYTNDETMDFWRANHDLLDGVEQWNFDYSDMGYRDELPRC</sequence>
<organism evidence="1 2">
    <name type="scientific">Lyngbya aestuarii BL J</name>
    <dbReference type="NCBI Taxonomy" id="1348334"/>
    <lineage>
        <taxon>Bacteria</taxon>
        <taxon>Bacillati</taxon>
        <taxon>Cyanobacteriota</taxon>
        <taxon>Cyanophyceae</taxon>
        <taxon>Oscillatoriophycideae</taxon>
        <taxon>Oscillatoriales</taxon>
        <taxon>Microcoleaceae</taxon>
        <taxon>Lyngbya</taxon>
    </lineage>
</organism>
<dbReference type="RefSeq" id="WP_023065045.1">
    <property type="nucleotide sequence ID" value="NZ_AUZM01000008.1"/>
</dbReference>
<accession>U7QL60</accession>
<evidence type="ECO:0000313" key="2">
    <source>
        <dbReference type="Proteomes" id="UP000017127"/>
    </source>
</evidence>